<proteinExistence type="predicted"/>
<reference evidence="1" key="1">
    <citation type="submission" date="2013-08" db="EMBL/GenBank/DDBJ databases">
        <authorList>
            <person name="Mendez C."/>
            <person name="Richter M."/>
            <person name="Ferrer M."/>
            <person name="Sanchez J."/>
        </authorList>
    </citation>
    <scope>NUCLEOTIDE SEQUENCE</scope>
</reference>
<sequence>MASFEVSGLSKSFATGPPALRDISFRYEGVGAIGYLGPNGAGKTTT</sequence>
<feature type="non-terminal residue" evidence="1">
    <location>
        <position position="46"/>
    </location>
</feature>
<name>T1AED1_9ZZZZ</name>
<evidence type="ECO:0000313" key="1">
    <source>
        <dbReference type="EMBL" id="EQD39354.1"/>
    </source>
</evidence>
<comment type="caution">
    <text evidence="1">The sequence shown here is derived from an EMBL/GenBank/DDBJ whole genome shotgun (WGS) entry which is preliminary data.</text>
</comment>
<reference evidence="1" key="2">
    <citation type="journal article" date="2014" name="ISME J.">
        <title>Microbial stratification in low pH oxic and suboxic macroscopic growths along an acid mine drainage.</title>
        <authorList>
            <person name="Mendez-Garcia C."/>
            <person name="Mesa V."/>
            <person name="Sprenger R.R."/>
            <person name="Richter M."/>
            <person name="Diez M.S."/>
            <person name="Solano J."/>
            <person name="Bargiela R."/>
            <person name="Golyshina O.V."/>
            <person name="Manteca A."/>
            <person name="Ramos J.L."/>
            <person name="Gallego J.R."/>
            <person name="Llorente I."/>
            <person name="Martins Dos Santos V.A."/>
            <person name="Jensen O.N."/>
            <person name="Pelaez A.I."/>
            <person name="Sanchez J."/>
            <person name="Ferrer M."/>
        </authorList>
    </citation>
    <scope>NUCLEOTIDE SEQUENCE</scope>
</reference>
<dbReference type="InterPro" id="IPR027417">
    <property type="entry name" value="P-loop_NTPase"/>
</dbReference>
<dbReference type="SUPFAM" id="SSF52540">
    <property type="entry name" value="P-loop containing nucleoside triphosphate hydrolases"/>
    <property type="match status" value="1"/>
</dbReference>
<organism evidence="1">
    <name type="scientific">mine drainage metagenome</name>
    <dbReference type="NCBI Taxonomy" id="410659"/>
    <lineage>
        <taxon>unclassified sequences</taxon>
        <taxon>metagenomes</taxon>
        <taxon>ecological metagenomes</taxon>
    </lineage>
</organism>
<protein>
    <submittedName>
        <fullName evidence="1">Gliding motility protein</fullName>
    </submittedName>
</protein>
<dbReference type="AlphaFoldDB" id="T1AED1"/>
<dbReference type="EMBL" id="AUZY01010247">
    <property type="protein sequence ID" value="EQD39354.1"/>
    <property type="molecule type" value="Genomic_DNA"/>
</dbReference>
<gene>
    <name evidence="1" type="ORF">B1B_15401</name>
</gene>
<accession>T1AED1</accession>
<dbReference type="Gene3D" id="3.40.50.300">
    <property type="entry name" value="P-loop containing nucleotide triphosphate hydrolases"/>
    <property type="match status" value="1"/>
</dbReference>